<proteinExistence type="predicted"/>
<dbReference type="PANTHER" id="PTHR43540">
    <property type="entry name" value="PEROXYUREIDOACRYLATE/UREIDOACRYLATE AMIDOHYDROLASE-RELATED"/>
    <property type="match status" value="1"/>
</dbReference>
<evidence type="ECO:0000313" key="4">
    <source>
        <dbReference type="Proteomes" id="UP000761264"/>
    </source>
</evidence>
<dbReference type="GO" id="GO:0016787">
    <property type="term" value="F:hydrolase activity"/>
    <property type="evidence" value="ECO:0007669"/>
    <property type="project" value="UniProtKB-KW"/>
</dbReference>
<name>A0A967EXK9_9PROT</name>
<comment type="caution">
    <text evidence="3">The sequence shown here is derived from an EMBL/GenBank/DDBJ whole genome shotgun (WGS) entry which is preliminary data.</text>
</comment>
<evidence type="ECO:0000256" key="1">
    <source>
        <dbReference type="ARBA" id="ARBA00022801"/>
    </source>
</evidence>
<accession>A0A967EXK9</accession>
<dbReference type="Pfam" id="PF00857">
    <property type="entry name" value="Isochorismatase"/>
    <property type="match status" value="1"/>
</dbReference>
<sequence length="215" mass="23084">MPKTAEACDFTLTAGNSALLVVDLQRGFCERPLAEKLGFSASQHYWDRVDGAVLPNAARLIDQARKAGVEVIYTVIEALTLDGRDRSLDHKRCDFLVPKGSEGGRVMPALAPQGDEILLPKSASGIFNATNIEYLLRNLGVERLAIFGVYTNQCVESAVRDAADRGFLVTLVADACATKTPEQEAASLAVMQGYARIAETAALLDEMRPRGASAA</sequence>
<dbReference type="CDD" id="cd00431">
    <property type="entry name" value="cysteine_hydrolases"/>
    <property type="match status" value="1"/>
</dbReference>
<dbReference type="AlphaFoldDB" id="A0A967EXK9"/>
<dbReference type="EMBL" id="JAAQPH010000008">
    <property type="protein sequence ID" value="NIA69278.1"/>
    <property type="molecule type" value="Genomic_DNA"/>
</dbReference>
<dbReference type="PANTHER" id="PTHR43540:SF1">
    <property type="entry name" value="ISOCHORISMATASE HYDROLASE"/>
    <property type="match status" value="1"/>
</dbReference>
<keyword evidence="4" id="KW-1185">Reference proteome</keyword>
<dbReference type="InterPro" id="IPR036380">
    <property type="entry name" value="Isochorismatase-like_sf"/>
</dbReference>
<feature type="domain" description="Isochorismatase-like" evidence="2">
    <location>
        <begin position="17"/>
        <end position="199"/>
    </location>
</feature>
<dbReference type="SUPFAM" id="SSF52499">
    <property type="entry name" value="Isochorismatase-like hydrolases"/>
    <property type="match status" value="1"/>
</dbReference>
<evidence type="ECO:0000259" key="2">
    <source>
        <dbReference type="Pfam" id="PF00857"/>
    </source>
</evidence>
<organism evidence="3 4">
    <name type="scientific">Pelagibius litoralis</name>
    <dbReference type="NCBI Taxonomy" id="374515"/>
    <lineage>
        <taxon>Bacteria</taxon>
        <taxon>Pseudomonadati</taxon>
        <taxon>Pseudomonadota</taxon>
        <taxon>Alphaproteobacteria</taxon>
        <taxon>Rhodospirillales</taxon>
        <taxon>Rhodovibrionaceae</taxon>
        <taxon>Pelagibius</taxon>
    </lineage>
</organism>
<keyword evidence="1 3" id="KW-0378">Hydrolase</keyword>
<reference evidence="3" key="1">
    <citation type="submission" date="2020-03" db="EMBL/GenBank/DDBJ databases">
        <title>Genome of Pelagibius litoralis DSM 21314T.</title>
        <authorList>
            <person name="Wang G."/>
        </authorList>
    </citation>
    <scope>NUCLEOTIDE SEQUENCE</scope>
    <source>
        <strain evidence="3">DSM 21314</strain>
    </source>
</reference>
<protein>
    <submittedName>
        <fullName evidence="3">Cysteine hydrolase</fullName>
    </submittedName>
</protein>
<gene>
    <name evidence="3" type="ORF">HBA54_11815</name>
</gene>
<dbReference type="Gene3D" id="3.40.50.850">
    <property type="entry name" value="Isochorismatase-like"/>
    <property type="match status" value="1"/>
</dbReference>
<dbReference type="InterPro" id="IPR050272">
    <property type="entry name" value="Isochorismatase-like_hydrls"/>
</dbReference>
<dbReference type="Proteomes" id="UP000761264">
    <property type="component" value="Unassembled WGS sequence"/>
</dbReference>
<evidence type="ECO:0000313" key="3">
    <source>
        <dbReference type="EMBL" id="NIA69278.1"/>
    </source>
</evidence>
<dbReference type="InterPro" id="IPR000868">
    <property type="entry name" value="Isochorismatase-like_dom"/>
</dbReference>
<dbReference type="RefSeq" id="WP_167224722.1">
    <property type="nucleotide sequence ID" value="NZ_JAAQPH010000008.1"/>
</dbReference>